<proteinExistence type="predicted"/>
<dbReference type="RefSeq" id="WP_123666599.1">
    <property type="nucleotide sequence ID" value="NZ_RJKE01000001.1"/>
</dbReference>
<evidence type="ECO:0000256" key="1">
    <source>
        <dbReference type="SAM" id="SignalP"/>
    </source>
</evidence>
<evidence type="ECO:0000313" key="2">
    <source>
        <dbReference type="EMBL" id="ROO87301.1"/>
    </source>
</evidence>
<dbReference type="EMBL" id="RJKE01000001">
    <property type="protein sequence ID" value="ROO87301.1"/>
    <property type="molecule type" value="Genomic_DNA"/>
</dbReference>
<feature type="chain" id="PRO_5018229815" description="Neocarzinostatin family protein" evidence="1">
    <location>
        <begin position="26"/>
        <end position="218"/>
    </location>
</feature>
<keyword evidence="1" id="KW-0732">Signal</keyword>
<dbReference type="AlphaFoldDB" id="A0A3N1D1B1"/>
<feature type="signal peptide" evidence="1">
    <location>
        <begin position="1"/>
        <end position="25"/>
    </location>
</feature>
<comment type="caution">
    <text evidence="2">The sequence shown here is derived from an EMBL/GenBank/DDBJ whole genome shotgun (WGS) entry which is preliminary data.</text>
</comment>
<evidence type="ECO:0000313" key="3">
    <source>
        <dbReference type="Proteomes" id="UP000272400"/>
    </source>
</evidence>
<keyword evidence="3" id="KW-1185">Reference proteome</keyword>
<sequence>MLRRFALSTATAGSMALAVGSPAMAIGNFLPISTSVTAWTATGAGPVTASSANLTIQDVTNGLTINCSSTHAGGTLHTSGSGADPVVDGLAVTPSGCTGTMPPTFTLTPNTFLGAWEVYVISPFPPVRAVAVTGVSFKTSSLGGLCVTQIDGSGGASSQTGQVNGTYNNSTGILTLTGSPNLTVAAVSLGCLGAIKKNDVITVTGSFPVTSSPAPIIS</sequence>
<reference evidence="2 3" key="1">
    <citation type="submission" date="2018-11" db="EMBL/GenBank/DDBJ databases">
        <title>Sequencing the genomes of 1000 actinobacteria strains.</title>
        <authorList>
            <person name="Klenk H.-P."/>
        </authorList>
    </citation>
    <scope>NUCLEOTIDE SEQUENCE [LARGE SCALE GENOMIC DNA]</scope>
    <source>
        <strain evidence="2 3">DSM 44254</strain>
    </source>
</reference>
<dbReference type="Proteomes" id="UP000272400">
    <property type="component" value="Unassembled WGS sequence"/>
</dbReference>
<organism evidence="2 3">
    <name type="scientific">Actinocorallia herbida</name>
    <dbReference type="NCBI Taxonomy" id="58109"/>
    <lineage>
        <taxon>Bacteria</taxon>
        <taxon>Bacillati</taxon>
        <taxon>Actinomycetota</taxon>
        <taxon>Actinomycetes</taxon>
        <taxon>Streptosporangiales</taxon>
        <taxon>Thermomonosporaceae</taxon>
        <taxon>Actinocorallia</taxon>
    </lineage>
</organism>
<protein>
    <recommendedName>
        <fullName evidence="4">Neocarzinostatin family protein</fullName>
    </recommendedName>
</protein>
<name>A0A3N1D1B1_9ACTN</name>
<evidence type="ECO:0008006" key="4">
    <source>
        <dbReference type="Google" id="ProtNLM"/>
    </source>
</evidence>
<gene>
    <name evidence="2" type="ORF">EDD29_4898</name>
</gene>
<accession>A0A3N1D1B1</accession>